<proteinExistence type="predicted"/>
<dbReference type="EMBL" id="CP100390">
    <property type="protein sequence ID" value="UZE96861.1"/>
    <property type="molecule type" value="Genomic_DNA"/>
</dbReference>
<evidence type="ECO:0000313" key="3">
    <source>
        <dbReference type="Proteomes" id="UP001163739"/>
    </source>
</evidence>
<protein>
    <submittedName>
        <fullName evidence="2">TRL-like family protein</fullName>
    </submittedName>
</protein>
<organism evidence="2 3">
    <name type="scientific">Alkalimarinus alittae</name>
    <dbReference type="NCBI Taxonomy" id="2961619"/>
    <lineage>
        <taxon>Bacteria</taxon>
        <taxon>Pseudomonadati</taxon>
        <taxon>Pseudomonadota</taxon>
        <taxon>Gammaproteobacteria</taxon>
        <taxon>Alteromonadales</taxon>
        <taxon>Alteromonadaceae</taxon>
        <taxon>Alkalimarinus</taxon>
    </lineage>
</organism>
<gene>
    <name evidence="2" type="ORF">NKI27_03680</name>
</gene>
<name>A0ABY6N411_9ALTE</name>
<accession>A0ABY6N411</accession>
<sequence>MKKVLMTGLVSASLMLGGCATSMPVGSLLTSVNLPVAATANTGKSTKVGEASCTSILVLVATGDCSIEAAKKAGGITSVNHIDWKANNILGIIGNYKVVVHGN</sequence>
<feature type="chain" id="PRO_5046958729" evidence="1">
    <location>
        <begin position="23"/>
        <end position="103"/>
    </location>
</feature>
<keyword evidence="1" id="KW-0732">Signal</keyword>
<evidence type="ECO:0000313" key="2">
    <source>
        <dbReference type="EMBL" id="UZE96861.1"/>
    </source>
</evidence>
<dbReference type="Pfam" id="PF13146">
    <property type="entry name" value="TRL"/>
    <property type="match status" value="1"/>
</dbReference>
<dbReference type="RefSeq" id="WP_265048346.1">
    <property type="nucleotide sequence ID" value="NZ_CP100390.1"/>
</dbReference>
<dbReference type="InterPro" id="IPR025113">
    <property type="entry name" value="TRL-like"/>
</dbReference>
<evidence type="ECO:0000256" key="1">
    <source>
        <dbReference type="SAM" id="SignalP"/>
    </source>
</evidence>
<reference evidence="2" key="1">
    <citation type="submission" date="2022-06" db="EMBL/GenBank/DDBJ databases">
        <title>Alkalimarinus sp. nov., isolated from gut of a Alitta virens.</title>
        <authorList>
            <person name="Yang A.I."/>
            <person name="Shin N.-R."/>
        </authorList>
    </citation>
    <scope>NUCLEOTIDE SEQUENCE</scope>
    <source>
        <strain evidence="2">A2M4</strain>
    </source>
</reference>
<dbReference type="PROSITE" id="PS51257">
    <property type="entry name" value="PROKAR_LIPOPROTEIN"/>
    <property type="match status" value="1"/>
</dbReference>
<dbReference type="Proteomes" id="UP001163739">
    <property type="component" value="Chromosome"/>
</dbReference>
<keyword evidence="3" id="KW-1185">Reference proteome</keyword>
<feature type="signal peptide" evidence="1">
    <location>
        <begin position="1"/>
        <end position="22"/>
    </location>
</feature>